<dbReference type="InterPro" id="IPR036520">
    <property type="entry name" value="UPF0759_sf"/>
</dbReference>
<name>A0A840S6T3_9SPIR</name>
<evidence type="ECO:0000313" key="1">
    <source>
        <dbReference type="EMBL" id="MBB5218269.1"/>
    </source>
</evidence>
<reference evidence="1 2" key="1">
    <citation type="submission" date="2020-08" db="EMBL/GenBank/DDBJ databases">
        <title>Genomic Encyclopedia of Type Strains, Phase IV (KMG-IV): sequencing the most valuable type-strain genomes for metagenomic binning, comparative biology and taxonomic classification.</title>
        <authorList>
            <person name="Goeker M."/>
        </authorList>
    </citation>
    <scope>NUCLEOTIDE SEQUENCE [LARGE SCALE GENOMIC DNA]</scope>
    <source>
        <strain evidence="1 2">DSM 103679</strain>
    </source>
</reference>
<dbReference type="RefSeq" id="WP_184651693.1">
    <property type="nucleotide sequence ID" value="NZ_JACHFR010000001.1"/>
</dbReference>
<accession>A0A840S6T3</accession>
<sequence length="338" mass="38096">MFKEDKMFPVLIGTSGYDYPEWKGVFYPQDLKRKDFLSYYATQFNALELNSTFYNMPTAERLYSFYQRSEGRIQFSIKANRLLTHETDSTWQTTAEDFKTALIPLEQKGCLSAVLFQMPESFHYTRDNRIYLANLIQKFEGFPVMIEFRHKEWIKDSVFEGLEKRNAGIVFCDMPRLKNLPDGTLTKTPFIGNKAYLRLHGRNASAWYAHAPKAQTSIVSTHANGAKATYAHAPKAQTSIISTHANGAKAMYAHAPKAQTSIISTHANGAKATSAAGESPGGSARYCYDYSENELTQFVPIINAAVREGKKVQVYFNNHPNGSGAKNGLKLKEMILKH</sequence>
<protein>
    <submittedName>
        <fullName evidence="1">Uncharacterized protein YecE (DUF72 family)</fullName>
    </submittedName>
</protein>
<dbReference type="AlphaFoldDB" id="A0A840S6T3"/>
<dbReference type="PANTHER" id="PTHR30348:SF13">
    <property type="entry name" value="UPF0759 PROTEIN YUNF"/>
    <property type="match status" value="1"/>
</dbReference>
<dbReference type="SUPFAM" id="SSF117396">
    <property type="entry name" value="TM1631-like"/>
    <property type="match status" value="2"/>
</dbReference>
<comment type="caution">
    <text evidence="1">The sequence shown here is derived from an EMBL/GenBank/DDBJ whole genome shotgun (WGS) entry which is preliminary data.</text>
</comment>
<dbReference type="EMBL" id="JACHFR010000001">
    <property type="protein sequence ID" value="MBB5218269.1"/>
    <property type="molecule type" value="Genomic_DNA"/>
</dbReference>
<dbReference type="Gene3D" id="3.20.20.410">
    <property type="entry name" value="Protein of unknown function UPF0759"/>
    <property type="match status" value="1"/>
</dbReference>
<evidence type="ECO:0000313" key="2">
    <source>
        <dbReference type="Proteomes" id="UP000578697"/>
    </source>
</evidence>
<gene>
    <name evidence="1" type="ORF">HNP77_000613</name>
</gene>
<dbReference type="PANTHER" id="PTHR30348">
    <property type="entry name" value="UNCHARACTERIZED PROTEIN YECE"/>
    <property type="match status" value="1"/>
</dbReference>
<dbReference type="Pfam" id="PF01904">
    <property type="entry name" value="DUF72"/>
    <property type="match status" value="2"/>
</dbReference>
<organism evidence="1 2">
    <name type="scientific">Treponema rectale</name>
    <dbReference type="NCBI Taxonomy" id="744512"/>
    <lineage>
        <taxon>Bacteria</taxon>
        <taxon>Pseudomonadati</taxon>
        <taxon>Spirochaetota</taxon>
        <taxon>Spirochaetia</taxon>
        <taxon>Spirochaetales</taxon>
        <taxon>Treponemataceae</taxon>
        <taxon>Treponema</taxon>
    </lineage>
</organism>
<dbReference type="InterPro" id="IPR002763">
    <property type="entry name" value="DUF72"/>
</dbReference>
<proteinExistence type="predicted"/>
<dbReference type="Proteomes" id="UP000578697">
    <property type="component" value="Unassembled WGS sequence"/>
</dbReference>
<keyword evidence="2" id="KW-1185">Reference proteome</keyword>